<dbReference type="Gene3D" id="3.40.50.300">
    <property type="entry name" value="P-loop containing nucleotide triphosphate hydrolases"/>
    <property type="match status" value="1"/>
</dbReference>
<keyword evidence="4" id="KW-0812">Transmembrane</keyword>
<keyword evidence="4" id="KW-1133">Transmembrane helix</keyword>
<protein>
    <submittedName>
        <fullName evidence="6">Uncharacterized protein</fullName>
    </submittedName>
</protein>
<keyword evidence="2" id="KW-0597">Phosphoprotein</keyword>
<dbReference type="OMA" id="CEREFPI"/>
<proteinExistence type="inferred from homology"/>
<dbReference type="Proteomes" id="UP000887565">
    <property type="component" value="Unplaced"/>
</dbReference>
<dbReference type="GO" id="GO:0003924">
    <property type="term" value="F:GTPase activity"/>
    <property type="evidence" value="ECO:0007669"/>
    <property type="project" value="InterPro"/>
</dbReference>
<evidence type="ECO:0000256" key="1">
    <source>
        <dbReference type="ARBA" id="ARBA00008846"/>
    </source>
</evidence>
<dbReference type="InterPro" id="IPR027417">
    <property type="entry name" value="P-loop_NTPase"/>
</dbReference>
<dbReference type="SMART" id="SM00173">
    <property type="entry name" value="RAS"/>
    <property type="match status" value="1"/>
</dbReference>
<dbReference type="Pfam" id="PF00071">
    <property type="entry name" value="Ras"/>
    <property type="match status" value="1"/>
</dbReference>
<evidence type="ECO:0000256" key="2">
    <source>
        <dbReference type="ARBA" id="ARBA00022553"/>
    </source>
</evidence>
<dbReference type="GO" id="GO:0005246">
    <property type="term" value="F:calcium channel regulator activity"/>
    <property type="evidence" value="ECO:0007669"/>
    <property type="project" value="TreeGrafter"/>
</dbReference>
<name>A0A915KXM2_ROMCU</name>
<feature type="region of interest" description="Disordered" evidence="3">
    <location>
        <begin position="280"/>
        <end position="303"/>
    </location>
</feature>
<organism evidence="5 6">
    <name type="scientific">Romanomermis culicivorax</name>
    <name type="common">Nematode worm</name>
    <dbReference type="NCBI Taxonomy" id="13658"/>
    <lineage>
        <taxon>Eukaryota</taxon>
        <taxon>Metazoa</taxon>
        <taxon>Ecdysozoa</taxon>
        <taxon>Nematoda</taxon>
        <taxon>Enoplea</taxon>
        <taxon>Dorylaimia</taxon>
        <taxon>Mermithida</taxon>
        <taxon>Mermithoidea</taxon>
        <taxon>Mermithidae</taxon>
        <taxon>Romanomermis</taxon>
    </lineage>
</organism>
<dbReference type="WBParaSite" id="nRc.2.0.1.t42256-RA">
    <property type="protein sequence ID" value="nRc.2.0.1.t42256-RA"/>
    <property type="gene ID" value="nRc.2.0.1.g42256"/>
</dbReference>
<dbReference type="InterPro" id="IPR001806">
    <property type="entry name" value="Small_GTPase"/>
</dbReference>
<keyword evidence="5" id="KW-1185">Reference proteome</keyword>
<dbReference type="PRINTS" id="PR00449">
    <property type="entry name" value="RASTRNSFRMNG"/>
</dbReference>
<reference evidence="6" key="1">
    <citation type="submission" date="2022-11" db="UniProtKB">
        <authorList>
            <consortium name="WormBaseParasite"/>
        </authorList>
    </citation>
    <scope>IDENTIFICATION</scope>
</reference>
<dbReference type="GO" id="GO:0005886">
    <property type="term" value="C:plasma membrane"/>
    <property type="evidence" value="ECO:0007669"/>
    <property type="project" value="TreeGrafter"/>
</dbReference>
<dbReference type="PROSITE" id="PS51419">
    <property type="entry name" value="RAB"/>
    <property type="match status" value="1"/>
</dbReference>
<sequence>MHVQKQAVLVGLICLLKIYCVIMLSLSMFFVIIIYPMDINQCSSLHKMIRDNVTSKRNKNSDLSHGQPIAFEDSTSGRLTNRGYCYRRKKVEKIDLNGECADLMDEANQLQEYIILVVGGTTVGKSSLIRQLLDCDPSNLATDRDSEIDDGDSVTKKLRVLVLGRECEICFTECDIDEGLDFPLNDHFDSAIVIYSVTNEASFQLATDVLNQIRNHCEREFPIFLLANKIDLQRQRIISTLDGRELAENFDCKFIEASIELGCETEDLLSEMLSELNPEKCDESASSLSGKEGNNRKKMSYPETSVQWGRRSPIIPNHDRKYSLSVETAKLCTRLARSCEDLFSKLQKVL</sequence>
<keyword evidence="4" id="KW-0472">Membrane</keyword>
<dbReference type="PANTHER" id="PTHR45775">
    <property type="entry name" value="RAD, GEM/KIR FAMILY MEMBER 2, ISOFORM C"/>
    <property type="match status" value="1"/>
</dbReference>
<feature type="transmembrane region" description="Helical" evidence="4">
    <location>
        <begin position="7"/>
        <end position="35"/>
    </location>
</feature>
<dbReference type="GO" id="GO:0005525">
    <property type="term" value="F:GTP binding"/>
    <property type="evidence" value="ECO:0007669"/>
    <property type="project" value="InterPro"/>
</dbReference>
<evidence type="ECO:0000256" key="3">
    <source>
        <dbReference type="SAM" id="MobiDB-lite"/>
    </source>
</evidence>
<comment type="similarity">
    <text evidence="1">Belongs to the small GTPase superfamily. RGK family.</text>
</comment>
<evidence type="ECO:0000313" key="6">
    <source>
        <dbReference type="WBParaSite" id="nRc.2.0.1.t42256-RA"/>
    </source>
</evidence>
<dbReference type="PROSITE" id="PS51421">
    <property type="entry name" value="RAS"/>
    <property type="match status" value="1"/>
</dbReference>
<dbReference type="PANTHER" id="PTHR45775:SF6">
    <property type="entry name" value="RAD, GEM_KIR FAMILY MEMBER 2, ISOFORM C"/>
    <property type="match status" value="1"/>
</dbReference>
<accession>A0A915KXM2</accession>
<dbReference type="SMART" id="SM00175">
    <property type="entry name" value="RAB"/>
    <property type="match status" value="1"/>
</dbReference>
<dbReference type="InterPro" id="IPR051641">
    <property type="entry name" value="RGK_GTP-binding_reg"/>
</dbReference>
<dbReference type="AlphaFoldDB" id="A0A915KXM2"/>
<evidence type="ECO:0000256" key="4">
    <source>
        <dbReference type="SAM" id="Phobius"/>
    </source>
</evidence>
<dbReference type="SUPFAM" id="SSF52540">
    <property type="entry name" value="P-loop containing nucleoside triphosphate hydrolases"/>
    <property type="match status" value="1"/>
</dbReference>
<evidence type="ECO:0000313" key="5">
    <source>
        <dbReference type="Proteomes" id="UP000887565"/>
    </source>
</evidence>